<evidence type="ECO:0000313" key="4">
    <source>
        <dbReference type="Proteomes" id="UP000199437"/>
    </source>
</evidence>
<feature type="transmembrane region" description="Helical" evidence="1">
    <location>
        <begin position="12"/>
        <end position="34"/>
    </location>
</feature>
<dbReference type="RefSeq" id="WP_090257709.1">
    <property type="nucleotide sequence ID" value="NZ_FOIR01000001.1"/>
</dbReference>
<proteinExistence type="predicted"/>
<dbReference type="PANTHER" id="PTHR30383">
    <property type="entry name" value="THIOESTERASE 1/PROTEASE 1/LYSOPHOSPHOLIPASE L1"/>
    <property type="match status" value="1"/>
</dbReference>
<dbReference type="InterPro" id="IPR051532">
    <property type="entry name" value="Ester_Hydrolysis_Enzymes"/>
</dbReference>
<dbReference type="InterPro" id="IPR013830">
    <property type="entry name" value="SGNH_hydro"/>
</dbReference>
<organism evidence="3 4">
    <name type="scientific">Roseivirga pacifica</name>
    <dbReference type="NCBI Taxonomy" id="1267423"/>
    <lineage>
        <taxon>Bacteria</taxon>
        <taxon>Pseudomonadati</taxon>
        <taxon>Bacteroidota</taxon>
        <taxon>Cytophagia</taxon>
        <taxon>Cytophagales</taxon>
        <taxon>Roseivirgaceae</taxon>
        <taxon>Roseivirga</taxon>
    </lineage>
</organism>
<keyword evidence="3" id="KW-0378">Hydrolase</keyword>
<dbReference type="STRING" id="1267423.SAMN05216290_1313"/>
<sequence>MKRKLKKAPQNILLGLFGSVLALVLLELGLRLLIPHNKYYALYPNLNIQTEFIANQYYSGLPLEFQYTSNDEGYRSKHKLEEGRYGILALGGSTTECTYIGEKANWTFLLEEKLNAQLNTEVTIANVGSAGMSSKHHVVQLERLEPQLGHVNAVIILVGINDFIKSLYSPEHFSLDKRTLLAKAFAKYPRSENEKWYQRTELWMHYRDFRVVRAKKRHGAIKSFVTTISKRRNALKNARVSSVGLSLNNALAEYSSNIQSIVDYCRDRNIMPILITQPTLWHHGMSEREFELTALGAYIEGDSTYSASAYEQGMNGFNNVLREFANDSVRVIDLANILPKDTIHLYDHCHFTMEGSYAVSEILLSDLLSTLPIK</sequence>
<dbReference type="GO" id="GO:0016788">
    <property type="term" value="F:hydrolase activity, acting on ester bonds"/>
    <property type="evidence" value="ECO:0007669"/>
    <property type="project" value="UniProtKB-ARBA"/>
</dbReference>
<dbReference type="OrthoDB" id="7333037at2"/>
<evidence type="ECO:0000313" key="3">
    <source>
        <dbReference type="EMBL" id="SEW02496.1"/>
    </source>
</evidence>
<dbReference type="Gene3D" id="3.40.50.1110">
    <property type="entry name" value="SGNH hydrolase"/>
    <property type="match status" value="1"/>
</dbReference>
<protein>
    <submittedName>
        <fullName evidence="3">GDSL-like Lipase/Acylhydrolase family protein</fullName>
    </submittedName>
</protein>
<dbReference type="Proteomes" id="UP000199437">
    <property type="component" value="Unassembled WGS sequence"/>
</dbReference>
<keyword evidence="1" id="KW-0812">Transmembrane</keyword>
<feature type="domain" description="SGNH hydrolase-type esterase" evidence="2">
    <location>
        <begin position="89"/>
        <end position="355"/>
    </location>
</feature>
<dbReference type="Pfam" id="PF13472">
    <property type="entry name" value="Lipase_GDSL_2"/>
    <property type="match status" value="1"/>
</dbReference>
<keyword evidence="1" id="KW-0472">Membrane</keyword>
<name>A0A1I0NMS5_9BACT</name>
<dbReference type="InterPro" id="IPR036514">
    <property type="entry name" value="SGNH_hydro_sf"/>
</dbReference>
<reference evidence="4" key="1">
    <citation type="submission" date="2016-10" db="EMBL/GenBank/DDBJ databases">
        <authorList>
            <person name="Varghese N."/>
            <person name="Submissions S."/>
        </authorList>
    </citation>
    <scope>NUCLEOTIDE SEQUENCE [LARGE SCALE GENOMIC DNA]</scope>
    <source>
        <strain evidence="4">CGMCC 1.12402</strain>
    </source>
</reference>
<keyword evidence="1" id="KW-1133">Transmembrane helix</keyword>
<gene>
    <name evidence="3" type="ORF">SAMN05216290_1313</name>
</gene>
<dbReference type="EMBL" id="FOIR01000001">
    <property type="protein sequence ID" value="SEW02496.1"/>
    <property type="molecule type" value="Genomic_DNA"/>
</dbReference>
<evidence type="ECO:0000256" key="1">
    <source>
        <dbReference type="SAM" id="Phobius"/>
    </source>
</evidence>
<dbReference type="CDD" id="cd00229">
    <property type="entry name" value="SGNH_hydrolase"/>
    <property type="match status" value="1"/>
</dbReference>
<dbReference type="SUPFAM" id="SSF52266">
    <property type="entry name" value="SGNH hydrolase"/>
    <property type="match status" value="1"/>
</dbReference>
<dbReference type="GeneID" id="99986043"/>
<dbReference type="AlphaFoldDB" id="A0A1I0NMS5"/>
<keyword evidence="4" id="KW-1185">Reference proteome</keyword>
<evidence type="ECO:0000259" key="2">
    <source>
        <dbReference type="Pfam" id="PF13472"/>
    </source>
</evidence>
<accession>A0A1I0NMS5</accession>